<dbReference type="EMBL" id="JAODUP010000170">
    <property type="protein sequence ID" value="KAK2158433.1"/>
    <property type="molecule type" value="Genomic_DNA"/>
</dbReference>
<organism evidence="2 3">
    <name type="scientific">Paralvinella palmiformis</name>
    <dbReference type="NCBI Taxonomy" id="53620"/>
    <lineage>
        <taxon>Eukaryota</taxon>
        <taxon>Metazoa</taxon>
        <taxon>Spiralia</taxon>
        <taxon>Lophotrochozoa</taxon>
        <taxon>Annelida</taxon>
        <taxon>Polychaeta</taxon>
        <taxon>Sedentaria</taxon>
        <taxon>Canalipalpata</taxon>
        <taxon>Terebellida</taxon>
        <taxon>Terebelliformia</taxon>
        <taxon>Alvinellidae</taxon>
        <taxon>Paralvinella</taxon>
    </lineage>
</organism>
<gene>
    <name evidence="2" type="ORF">LSH36_170g00031</name>
</gene>
<evidence type="ECO:0000313" key="2">
    <source>
        <dbReference type="EMBL" id="KAK2158433.1"/>
    </source>
</evidence>
<sequence length="522" mass="59149">MSTRSPCSRQTFKWSEKQLTVCELVDCYRDQLPFPIIMTSGWQSGDDVDWTISKDDVYWAHTITEEQRIIVCDGQGQRYKIPERYDATVIPIKADGKAGAPFPFCEVRERGEYRYIRFVESKQAVYTDLKGERRFCDLGDLSVIDVCDDVFVAIHSLRMEHMLEKFSRKCQDDTKQQDYDVVSPAFTLLPANAPVTLSLGVALARAPDVIYFHTLVELKALVDSYQNNYTHQLKHRTAIVLENEKCNDNNYESVDAEDENIQKQLSQFRKEPLATSLDINPEIRMKELRSFYKTRSLSKVAVDISHLDAEGYLNPVTWLAVEENETNQRVEASESGAAPSKDEAAERNSVSLLRKCFEEAATEQYRTLRPKKIAPLSTKLKQIEVPVGPAPVKPNPRQVVSPPLRQFGSSGSSVNSSSSVKTAVVSPIRVFPTSTFQPTETKRIADVQDLPDDISHLGIGQVMECLRCLNLSDYIPQMRAGLVDGRLLLCLKEQDLIKNFGFSEFEATKLMQFAKHGWRPKS</sequence>
<accession>A0AAD9JSA8</accession>
<dbReference type="PANTHER" id="PTHR14454:SF11">
    <property type="entry name" value="SERRANO, ISOFORM F"/>
    <property type="match status" value="1"/>
</dbReference>
<name>A0AAD9JSA8_9ANNE</name>
<proteinExistence type="predicted"/>
<comment type="caution">
    <text evidence="2">The sequence shown here is derived from an EMBL/GenBank/DDBJ whole genome shotgun (WGS) entry which is preliminary data.</text>
</comment>
<evidence type="ECO:0000313" key="3">
    <source>
        <dbReference type="Proteomes" id="UP001208570"/>
    </source>
</evidence>
<dbReference type="AlphaFoldDB" id="A0AAD9JSA8"/>
<feature type="region of interest" description="Disordered" evidence="1">
    <location>
        <begin position="327"/>
        <end position="346"/>
    </location>
</feature>
<evidence type="ECO:0000256" key="1">
    <source>
        <dbReference type="SAM" id="MobiDB-lite"/>
    </source>
</evidence>
<protein>
    <recommendedName>
        <fullName evidence="4">SAM domain-containing protein</fullName>
    </recommendedName>
</protein>
<dbReference type="Gene3D" id="1.10.150.50">
    <property type="entry name" value="Transcription Factor, Ets-1"/>
    <property type="match status" value="1"/>
</dbReference>
<dbReference type="SUPFAM" id="SSF47769">
    <property type="entry name" value="SAM/Pointed domain"/>
    <property type="match status" value="1"/>
</dbReference>
<reference evidence="2" key="1">
    <citation type="journal article" date="2023" name="Mol. Biol. Evol.">
        <title>Third-Generation Sequencing Reveals the Adaptive Role of the Epigenome in Three Deep-Sea Polychaetes.</title>
        <authorList>
            <person name="Perez M."/>
            <person name="Aroh O."/>
            <person name="Sun Y."/>
            <person name="Lan Y."/>
            <person name="Juniper S.K."/>
            <person name="Young C.R."/>
            <person name="Angers B."/>
            <person name="Qian P.Y."/>
        </authorList>
    </citation>
    <scope>NUCLEOTIDE SEQUENCE</scope>
    <source>
        <strain evidence="2">P08H-3</strain>
    </source>
</reference>
<keyword evidence="3" id="KW-1185">Reference proteome</keyword>
<dbReference type="Proteomes" id="UP001208570">
    <property type="component" value="Unassembled WGS sequence"/>
</dbReference>
<evidence type="ECO:0008006" key="4">
    <source>
        <dbReference type="Google" id="ProtNLM"/>
    </source>
</evidence>
<dbReference type="PANTHER" id="PTHR14454">
    <property type="entry name" value="GRB2-ASSOCIATED AND REGULATOR OF MAPK PROTEIN FAMILY MEMBER"/>
    <property type="match status" value="1"/>
</dbReference>
<dbReference type="InterPro" id="IPR052281">
    <property type="entry name" value="GAREM"/>
</dbReference>
<dbReference type="InterPro" id="IPR013761">
    <property type="entry name" value="SAM/pointed_sf"/>
</dbReference>